<dbReference type="STRING" id="1661398.A0A482V812"/>
<dbReference type="SMART" id="SM00205">
    <property type="entry name" value="THN"/>
    <property type="match status" value="1"/>
</dbReference>
<dbReference type="PANTHER" id="PTHR31013">
    <property type="entry name" value="THAUMATIN FAMILY PROTEIN-RELATED"/>
    <property type="match status" value="1"/>
</dbReference>
<evidence type="ECO:0000256" key="1">
    <source>
        <dbReference type="SAM" id="SignalP"/>
    </source>
</evidence>
<feature type="signal peptide" evidence="1">
    <location>
        <begin position="1"/>
        <end position="19"/>
    </location>
</feature>
<keyword evidence="3" id="KW-1185">Reference proteome</keyword>
<dbReference type="EMBL" id="QDEB01129073">
    <property type="protein sequence ID" value="RZB39339.1"/>
    <property type="molecule type" value="Genomic_DNA"/>
</dbReference>
<sequence length="191" mass="21129">MLILIRTLFAVIYLTLINANSIRFNNTGIQNLVVILQGVGHPPSNGTLLTAGNYSEIIVLNEWEGSFYTYPEECLNTACDYPVTKVSVAFERYMFGSFYDFLLVDLNQGFNVPASIKSLTRTDCDIGCDADLLAICPEEDQIKNEEGELVTCKTSVGNFQEFKKLCPEARVDGGDLDLSVCASMSYEITFG</sequence>
<dbReference type="Gene3D" id="2.60.110.10">
    <property type="entry name" value="Thaumatin"/>
    <property type="match status" value="1"/>
</dbReference>
<dbReference type="Pfam" id="PF00314">
    <property type="entry name" value="Thaumatin"/>
    <property type="match status" value="1"/>
</dbReference>
<comment type="caution">
    <text evidence="2">The sequence shown here is derived from an EMBL/GenBank/DDBJ whole genome shotgun (WGS) entry which is preliminary data.</text>
</comment>
<dbReference type="AlphaFoldDB" id="A0A482V812"/>
<evidence type="ECO:0000313" key="2">
    <source>
        <dbReference type="EMBL" id="RZB39339.1"/>
    </source>
</evidence>
<gene>
    <name evidence="2" type="ORF">BDFB_004263</name>
</gene>
<dbReference type="PANTHER" id="PTHR31013:SF2">
    <property type="entry name" value="THAUMATIN-LIKE PROTEIN"/>
    <property type="match status" value="1"/>
</dbReference>
<evidence type="ECO:0008006" key="4">
    <source>
        <dbReference type="Google" id="ProtNLM"/>
    </source>
</evidence>
<dbReference type="OrthoDB" id="430315at2759"/>
<dbReference type="InterPro" id="IPR037176">
    <property type="entry name" value="Osmotin/thaumatin-like_sf"/>
</dbReference>
<keyword evidence="1" id="KW-0732">Signal</keyword>
<evidence type="ECO:0000313" key="3">
    <source>
        <dbReference type="Proteomes" id="UP000292052"/>
    </source>
</evidence>
<dbReference type="SUPFAM" id="SSF49870">
    <property type="entry name" value="Osmotin, thaumatin-like protein"/>
    <property type="match status" value="1"/>
</dbReference>
<proteinExistence type="predicted"/>
<dbReference type="InterPro" id="IPR001938">
    <property type="entry name" value="Thaumatin"/>
</dbReference>
<accession>A0A482V812</accession>
<name>A0A482V812_ASBVE</name>
<reference evidence="2 3" key="1">
    <citation type="submission" date="2017-03" db="EMBL/GenBank/DDBJ databases">
        <title>Genome of the blue death feigning beetle - Asbolus verrucosus.</title>
        <authorList>
            <person name="Rider S.D."/>
        </authorList>
    </citation>
    <scope>NUCLEOTIDE SEQUENCE [LARGE SCALE GENOMIC DNA]</scope>
    <source>
        <strain evidence="2">Butters</strain>
        <tissue evidence="2">Head and leg muscle</tissue>
    </source>
</reference>
<feature type="chain" id="PRO_5019798356" description="Thaumatin domain containing protein" evidence="1">
    <location>
        <begin position="20"/>
        <end position="191"/>
    </location>
</feature>
<dbReference type="Proteomes" id="UP000292052">
    <property type="component" value="Unassembled WGS sequence"/>
</dbReference>
<protein>
    <recommendedName>
        <fullName evidence="4">Thaumatin domain containing protein</fullName>
    </recommendedName>
</protein>
<organism evidence="2 3">
    <name type="scientific">Asbolus verrucosus</name>
    <name type="common">Desert ironclad beetle</name>
    <dbReference type="NCBI Taxonomy" id="1661398"/>
    <lineage>
        <taxon>Eukaryota</taxon>
        <taxon>Metazoa</taxon>
        <taxon>Ecdysozoa</taxon>
        <taxon>Arthropoda</taxon>
        <taxon>Hexapoda</taxon>
        <taxon>Insecta</taxon>
        <taxon>Pterygota</taxon>
        <taxon>Neoptera</taxon>
        <taxon>Endopterygota</taxon>
        <taxon>Coleoptera</taxon>
        <taxon>Polyphaga</taxon>
        <taxon>Cucujiformia</taxon>
        <taxon>Tenebrionidae</taxon>
        <taxon>Pimeliinae</taxon>
        <taxon>Asbolus</taxon>
    </lineage>
</organism>